<evidence type="ECO:0000313" key="10">
    <source>
        <dbReference type="EMBL" id="GFO84573.1"/>
    </source>
</evidence>
<dbReference type="GO" id="GO:0006310">
    <property type="term" value="P:DNA recombination"/>
    <property type="evidence" value="ECO:0007669"/>
    <property type="project" value="UniProtKB-KW"/>
</dbReference>
<dbReference type="InterPro" id="IPR029052">
    <property type="entry name" value="Metallo-depent_PP-like"/>
</dbReference>
<keyword evidence="5 7" id="KW-0378">Hydrolase</keyword>
<protein>
    <recommendedName>
        <fullName evidence="3 7">Nuclease SbcCD subunit D</fullName>
    </recommendedName>
</protein>
<dbReference type="GO" id="GO:0008408">
    <property type="term" value="F:3'-5' exonuclease activity"/>
    <property type="evidence" value="ECO:0007669"/>
    <property type="project" value="InterPro"/>
</dbReference>
<dbReference type="InterPro" id="IPR050535">
    <property type="entry name" value="DNA_Repair-Maintenance_Comp"/>
</dbReference>
<dbReference type="InterPro" id="IPR004843">
    <property type="entry name" value="Calcineurin-like_PHP"/>
</dbReference>
<dbReference type="Pfam" id="PF00149">
    <property type="entry name" value="Metallophos"/>
    <property type="match status" value="1"/>
</dbReference>
<keyword evidence="7" id="KW-0235">DNA replication</keyword>
<dbReference type="InterPro" id="IPR041796">
    <property type="entry name" value="Mre11_N"/>
</dbReference>
<evidence type="ECO:0000256" key="1">
    <source>
        <dbReference type="ARBA" id="ARBA00010555"/>
    </source>
</evidence>
<comment type="caution">
    <text evidence="10">The sequence shown here is derived from an EMBL/GenBank/DDBJ whole genome shotgun (WGS) entry which is preliminary data.</text>
</comment>
<dbReference type="EMBL" id="BLYI01000024">
    <property type="protein sequence ID" value="GFO84573.1"/>
    <property type="molecule type" value="Genomic_DNA"/>
</dbReference>
<gene>
    <name evidence="7 10" type="primary">sbcD</name>
    <name evidence="10" type="ORF">ANBU17_09200</name>
</gene>
<name>A0A916Q9N6_9FIRM</name>
<feature type="domain" description="Nuclease SbcCD subunit D C-terminal" evidence="9">
    <location>
        <begin position="265"/>
        <end position="356"/>
    </location>
</feature>
<organism evidence="10 11">
    <name type="scientific">Anaerostipes butyraticus</name>
    <dbReference type="NCBI Taxonomy" id="645466"/>
    <lineage>
        <taxon>Bacteria</taxon>
        <taxon>Bacillati</taxon>
        <taxon>Bacillota</taxon>
        <taxon>Clostridia</taxon>
        <taxon>Lachnospirales</taxon>
        <taxon>Lachnospiraceae</taxon>
        <taxon>Anaerostipes</taxon>
    </lineage>
</organism>
<dbReference type="InterPro" id="IPR026843">
    <property type="entry name" value="SbcD_C"/>
</dbReference>
<evidence type="ECO:0000313" key="11">
    <source>
        <dbReference type="Proteomes" id="UP000613208"/>
    </source>
</evidence>
<keyword evidence="11" id="KW-1185">Reference proteome</keyword>
<dbReference type="Gene3D" id="3.60.21.10">
    <property type="match status" value="1"/>
</dbReference>
<keyword evidence="6 7" id="KW-0269">Exonuclease</keyword>
<comment type="function">
    <text evidence="7">SbcCD cleaves DNA hairpin structures. These structures can inhibit DNA replication and are intermediates in certain DNA recombination reactions. The complex acts as a 3'-&gt;5' double strand exonuclease that can open hairpins. It also has a 5' single-strand endonuclease activity.</text>
</comment>
<dbReference type="PANTHER" id="PTHR30337:SF0">
    <property type="entry name" value="NUCLEASE SBCCD SUBUNIT D"/>
    <property type="match status" value="1"/>
</dbReference>
<dbReference type="Pfam" id="PF12320">
    <property type="entry name" value="SbcD_C"/>
    <property type="match status" value="1"/>
</dbReference>
<evidence type="ECO:0000256" key="2">
    <source>
        <dbReference type="ARBA" id="ARBA00011322"/>
    </source>
</evidence>
<dbReference type="PANTHER" id="PTHR30337">
    <property type="entry name" value="COMPONENT OF ATP-DEPENDENT DSDNA EXONUCLEASE"/>
    <property type="match status" value="1"/>
</dbReference>
<dbReference type="CDD" id="cd00840">
    <property type="entry name" value="MPP_Mre11_N"/>
    <property type="match status" value="1"/>
</dbReference>
<keyword evidence="4 7" id="KW-0540">Nuclease</keyword>
<evidence type="ECO:0000256" key="7">
    <source>
        <dbReference type="RuleBase" id="RU363069"/>
    </source>
</evidence>
<dbReference type="SUPFAM" id="SSF56300">
    <property type="entry name" value="Metallo-dependent phosphatases"/>
    <property type="match status" value="1"/>
</dbReference>
<evidence type="ECO:0000256" key="5">
    <source>
        <dbReference type="ARBA" id="ARBA00022801"/>
    </source>
</evidence>
<dbReference type="GO" id="GO:0006260">
    <property type="term" value="P:DNA replication"/>
    <property type="evidence" value="ECO:0007669"/>
    <property type="project" value="UniProtKB-KW"/>
</dbReference>
<dbReference type="InterPro" id="IPR004593">
    <property type="entry name" value="SbcD"/>
</dbReference>
<evidence type="ECO:0000256" key="3">
    <source>
        <dbReference type="ARBA" id="ARBA00013365"/>
    </source>
</evidence>
<evidence type="ECO:0000259" key="8">
    <source>
        <dbReference type="Pfam" id="PF00149"/>
    </source>
</evidence>
<comment type="subunit">
    <text evidence="2 7">Heterodimer of SbcC and SbcD.</text>
</comment>
<dbReference type="GO" id="GO:0004519">
    <property type="term" value="F:endonuclease activity"/>
    <property type="evidence" value="ECO:0007669"/>
    <property type="project" value="UniProtKB-KW"/>
</dbReference>
<dbReference type="Proteomes" id="UP000613208">
    <property type="component" value="Unassembled WGS sequence"/>
</dbReference>
<feature type="domain" description="Calcineurin-like phosphoesterase" evidence="8">
    <location>
        <begin position="1"/>
        <end position="217"/>
    </location>
</feature>
<accession>A0A916Q9N6</accession>
<dbReference type="AlphaFoldDB" id="A0A916Q9N6"/>
<comment type="similarity">
    <text evidence="1 7">Belongs to the SbcD family.</text>
</comment>
<dbReference type="NCBIfam" id="TIGR00619">
    <property type="entry name" value="sbcd"/>
    <property type="match status" value="1"/>
</dbReference>
<proteinExistence type="inferred from homology"/>
<keyword evidence="7" id="KW-0255">Endonuclease</keyword>
<keyword evidence="7" id="KW-0233">DNA recombination</keyword>
<evidence type="ECO:0000259" key="9">
    <source>
        <dbReference type="Pfam" id="PF12320"/>
    </source>
</evidence>
<evidence type="ECO:0000256" key="4">
    <source>
        <dbReference type="ARBA" id="ARBA00022722"/>
    </source>
</evidence>
<reference evidence="10" key="1">
    <citation type="submission" date="2020-06" db="EMBL/GenBank/DDBJ databases">
        <title>Characterization of fructooligosaccharide metabolism and fructooligosaccharide-degrading enzymes in human commensal butyrate producers.</title>
        <authorList>
            <person name="Tanno H."/>
            <person name="Fujii T."/>
            <person name="Hirano K."/>
            <person name="Maeno S."/>
            <person name="Tonozuka T."/>
            <person name="Sakamoto M."/>
            <person name="Ohkuma M."/>
            <person name="Tochio T."/>
            <person name="Endo A."/>
        </authorList>
    </citation>
    <scope>NUCLEOTIDE SEQUENCE</scope>
    <source>
        <strain evidence="10">JCM 17466</strain>
    </source>
</reference>
<evidence type="ECO:0000256" key="6">
    <source>
        <dbReference type="ARBA" id="ARBA00022839"/>
    </source>
</evidence>
<dbReference type="RefSeq" id="WP_201310299.1">
    <property type="nucleotide sequence ID" value="NZ_BLYI01000024.1"/>
</dbReference>
<sequence>MKILHLADLHLGKRVNEFSMLEDQRYILNQILDIVEEEAVEVVMICGDVYDKGIPPVDAIELLDDFLWKLAEKDCRTLMISGNHDSGDRLGFGKHLFQNSNLFIVSQFSGEIEKITIPCGNLPVNFYMLPFVKPVIVNQSLGIHTQSYQECLRYLIEHTKIDPEEMNLLMAHQFVTAGKENPELSDSETSSLGGIDNVDYRIFDPFDYVALGHIHKPQAMGRPQVRYSGSILKYSFSEIRKEKEVVLLHIEENKKMEMSFRKLKPLRDMREIKGTIRQLMEGEIRLGNQEDYMQVTLTDEEEILDAIGKVRTVFPNVMKICLENRRYARQQQIRAEEQDILHQDLLQLFAEFYKMQNNIELEEEEAEKIKTIFEEVRQ</sequence>